<organism evidence="1 2">
    <name type="scientific">Corallococcus terminator</name>
    <dbReference type="NCBI Taxonomy" id="2316733"/>
    <lineage>
        <taxon>Bacteria</taxon>
        <taxon>Pseudomonadati</taxon>
        <taxon>Myxococcota</taxon>
        <taxon>Myxococcia</taxon>
        <taxon>Myxococcales</taxon>
        <taxon>Cystobacterineae</taxon>
        <taxon>Myxococcaceae</taxon>
        <taxon>Corallococcus</taxon>
    </lineage>
</organism>
<dbReference type="Proteomes" id="UP000268094">
    <property type="component" value="Unassembled WGS sequence"/>
</dbReference>
<dbReference type="SUPFAM" id="SSF48452">
    <property type="entry name" value="TPR-like"/>
    <property type="match status" value="1"/>
</dbReference>
<dbReference type="InterPro" id="IPR011990">
    <property type="entry name" value="TPR-like_helical_dom_sf"/>
</dbReference>
<comment type="caution">
    <text evidence="1">The sequence shown here is derived from an EMBL/GenBank/DDBJ whole genome shotgun (WGS) entry which is preliminary data.</text>
</comment>
<sequence length="342" mass="38199">MGYHLWGVTSHNEEVTEQLSLSALGEARLRPDFALPELEPTQAPGVFAEAVQTLKGTPSDAEVLRAWGDLHAACDLALQEACRFLDAEFIPSKNLDDPDFEYPFDRKLLERGIFLTVVFRYRIDAEGRLQDGEFIEWGPREGTRQIAAKYKAVRFRPATLAGHRLDAPTQIFMLLGPMWVTLMTPGKLEWAWRRANSFPESGPAWTNLAMQLAVHAPDDPRFPKALERAHALAPLSWWAATEVAWQRVLAGQYAAALMAVRPAWHRERPHPYVLETAAAALFGLGCCEEALKEQERAMGSLPKDWPQLEQERFRGKLKEYQTACVAPPAAPAPHVSAGSGPR</sequence>
<evidence type="ECO:0008006" key="3">
    <source>
        <dbReference type="Google" id="ProtNLM"/>
    </source>
</evidence>
<proteinExistence type="predicted"/>
<gene>
    <name evidence="1" type="ORF">D7V88_22535</name>
</gene>
<keyword evidence="2" id="KW-1185">Reference proteome</keyword>
<dbReference type="AlphaFoldDB" id="A0A3A8IN91"/>
<reference evidence="2" key="1">
    <citation type="submission" date="2018-09" db="EMBL/GenBank/DDBJ databases">
        <authorList>
            <person name="Livingstone P.G."/>
            <person name="Whitworth D.E."/>
        </authorList>
    </citation>
    <scope>NUCLEOTIDE SEQUENCE [LARGE SCALE GENOMIC DNA]</scope>
    <source>
        <strain evidence="2">CA054A</strain>
    </source>
</reference>
<protein>
    <recommendedName>
        <fullName evidence="3">Tetratricopeptide repeat protein</fullName>
    </recommendedName>
</protein>
<dbReference type="EMBL" id="RAVZ01000162">
    <property type="protein sequence ID" value="RKG84178.1"/>
    <property type="molecule type" value="Genomic_DNA"/>
</dbReference>
<accession>A0A3A8IN91</accession>
<name>A0A3A8IN91_9BACT</name>
<evidence type="ECO:0000313" key="1">
    <source>
        <dbReference type="EMBL" id="RKG84178.1"/>
    </source>
</evidence>
<evidence type="ECO:0000313" key="2">
    <source>
        <dbReference type="Proteomes" id="UP000268094"/>
    </source>
</evidence>